<organism evidence="1">
    <name type="scientific">uncultured Caudovirales phage</name>
    <dbReference type="NCBI Taxonomy" id="2100421"/>
    <lineage>
        <taxon>Viruses</taxon>
        <taxon>Duplodnaviria</taxon>
        <taxon>Heunggongvirae</taxon>
        <taxon>Uroviricota</taxon>
        <taxon>Caudoviricetes</taxon>
        <taxon>Peduoviridae</taxon>
        <taxon>Maltschvirus</taxon>
        <taxon>Maltschvirus maltsch</taxon>
    </lineage>
</organism>
<dbReference type="EMBL" id="LR798220">
    <property type="protein sequence ID" value="CAB5195097.1"/>
    <property type="molecule type" value="Genomic_DNA"/>
</dbReference>
<proteinExistence type="predicted"/>
<protein>
    <submittedName>
        <fullName evidence="1">Uncharacterized protein</fullName>
    </submittedName>
</protein>
<accession>A0A6J7WG45</accession>
<evidence type="ECO:0000313" key="1">
    <source>
        <dbReference type="EMBL" id="CAB5195097.1"/>
    </source>
</evidence>
<gene>
    <name evidence="1" type="ORF">UFOVP168_49</name>
</gene>
<sequence>MNLQNIHIKTLFTAPTAQRSARIKATLYMNGCNVRVSTIHVDAPSTAGEMHAAHGRAAITALNRARVRFNSIAMENVCLRTRRFTVA</sequence>
<reference evidence="1" key="1">
    <citation type="submission" date="2020-05" db="EMBL/GenBank/DDBJ databases">
        <authorList>
            <person name="Chiriac C."/>
            <person name="Salcher M."/>
            <person name="Ghai R."/>
            <person name="Kavagutti S V."/>
        </authorList>
    </citation>
    <scope>NUCLEOTIDE SEQUENCE</scope>
</reference>
<name>A0A6J7WG45_9CAUD</name>